<organism evidence="2 3">
    <name type="scientific">Sphaerobolus stellatus (strain SS14)</name>
    <dbReference type="NCBI Taxonomy" id="990650"/>
    <lineage>
        <taxon>Eukaryota</taxon>
        <taxon>Fungi</taxon>
        <taxon>Dikarya</taxon>
        <taxon>Basidiomycota</taxon>
        <taxon>Agaricomycotina</taxon>
        <taxon>Agaricomycetes</taxon>
        <taxon>Phallomycetidae</taxon>
        <taxon>Geastrales</taxon>
        <taxon>Sphaerobolaceae</taxon>
        <taxon>Sphaerobolus</taxon>
    </lineage>
</organism>
<dbReference type="Proteomes" id="UP000054279">
    <property type="component" value="Unassembled WGS sequence"/>
</dbReference>
<name>A0A0C9UK97_SPHS4</name>
<protein>
    <recommendedName>
        <fullName evidence="1">F-box domain-containing protein</fullName>
    </recommendedName>
</protein>
<evidence type="ECO:0000313" key="3">
    <source>
        <dbReference type="Proteomes" id="UP000054279"/>
    </source>
</evidence>
<dbReference type="EMBL" id="KN837190">
    <property type="protein sequence ID" value="KIJ35289.1"/>
    <property type="molecule type" value="Genomic_DNA"/>
</dbReference>
<gene>
    <name evidence="2" type="ORF">M422DRAFT_262455</name>
</gene>
<dbReference type="InterPro" id="IPR001810">
    <property type="entry name" value="F-box_dom"/>
</dbReference>
<dbReference type="Pfam" id="PF12937">
    <property type="entry name" value="F-box-like"/>
    <property type="match status" value="1"/>
</dbReference>
<dbReference type="HOGENOM" id="CLU_490949_0_0_1"/>
<dbReference type="SUPFAM" id="SSF81383">
    <property type="entry name" value="F-box domain"/>
    <property type="match status" value="1"/>
</dbReference>
<accession>A0A0C9UK97</accession>
<dbReference type="OrthoDB" id="3256413at2759"/>
<dbReference type="AlphaFoldDB" id="A0A0C9UK97"/>
<keyword evidence="3" id="KW-1185">Reference proteome</keyword>
<dbReference type="InterPro" id="IPR036047">
    <property type="entry name" value="F-box-like_dom_sf"/>
</dbReference>
<feature type="domain" description="F-box" evidence="1">
    <location>
        <begin position="2"/>
        <end position="48"/>
    </location>
</feature>
<proteinExistence type="predicted"/>
<evidence type="ECO:0000313" key="2">
    <source>
        <dbReference type="EMBL" id="KIJ35289.1"/>
    </source>
</evidence>
<sequence length="501" mass="56773">MECCTLSLPTELIVRILSFLSHDDLDACTFACNELADIIEGTSSLSYILELGVTGLQDCGARDVTYPELLDILRTREHAWSTLNWRATWKIPVIEAYMFWELCGSAFFGTRLTGGPAPSHGVGFNTIDFYDLQEPTAVEPMQISFEKTFLNFGVDPGQNLVILLEFSETGSSPVWLLHVRAFSTGLRHPKADVETIRVPVAHEQWSSPNGFPGNTDIQIIGSILLFAQRRGPGCSGSISIINWKKGARIFTTYPVLGSWACSLLSETEILIAWRTSFVKQTTLEYYELVSESKKKWRSTSFELPFRDAERMWKPNYCYGQASFTFTEDSIIQPETYPFIHQPTPRIVAFRFYHDSFTPPNTARKIDMFLMVDNLRRFKTFGDTVPWDIWGPESTRIFSEVLPKMWQRVIRGFRAILPGSATILDFNEGLWGEGDEGVVTESSTISLDPEGKFRVTSGLPYKQMRLSYPSDCRTPMLGDTIICAAEDLNERGRLKALRVLRF</sequence>
<dbReference type="PROSITE" id="PS50181">
    <property type="entry name" value="FBOX"/>
    <property type="match status" value="1"/>
</dbReference>
<reference evidence="2 3" key="1">
    <citation type="submission" date="2014-06" db="EMBL/GenBank/DDBJ databases">
        <title>Evolutionary Origins and Diversification of the Mycorrhizal Mutualists.</title>
        <authorList>
            <consortium name="DOE Joint Genome Institute"/>
            <consortium name="Mycorrhizal Genomics Consortium"/>
            <person name="Kohler A."/>
            <person name="Kuo A."/>
            <person name="Nagy L.G."/>
            <person name="Floudas D."/>
            <person name="Copeland A."/>
            <person name="Barry K.W."/>
            <person name="Cichocki N."/>
            <person name="Veneault-Fourrey C."/>
            <person name="LaButti K."/>
            <person name="Lindquist E.A."/>
            <person name="Lipzen A."/>
            <person name="Lundell T."/>
            <person name="Morin E."/>
            <person name="Murat C."/>
            <person name="Riley R."/>
            <person name="Ohm R."/>
            <person name="Sun H."/>
            <person name="Tunlid A."/>
            <person name="Henrissat B."/>
            <person name="Grigoriev I.V."/>
            <person name="Hibbett D.S."/>
            <person name="Martin F."/>
        </authorList>
    </citation>
    <scope>NUCLEOTIDE SEQUENCE [LARGE SCALE GENOMIC DNA]</scope>
    <source>
        <strain evidence="2 3">SS14</strain>
    </source>
</reference>
<evidence type="ECO:0000259" key="1">
    <source>
        <dbReference type="PROSITE" id="PS50181"/>
    </source>
</evidence>
<dbReference type="CDD" id="cd09917">
    <property type="entry name" value="F-box_SF"/>
    <property type="match status" value="1"/>
</dbReference>